<dbReference type="Pfam" id="PF10342">
    <property type="entry name" value="Kre9_KNH"/>
    <property type="match status" value="1"/>
</dbReference>
<reference evidence="5" key="1">
    <citation type="journal article" date="2021" name="New Phytol.">
        <title>Evolutionary innovations through gain and loss of genes in the ectomycorrhizal Boletales.</title>
        <authorList>
            <person name="Wu G."/>
            <person name="Miyauchi S."/>
            <person name="Morin E."/>
            <person name="Kuo A."/>
            <person name="Drula E."/>
            <person name="Varga T."/>
            <person name="Kohler A."/>
            <person name="Feng B."/>
            <person name="Cao Y."/>
            <person name="Lipzen A."/>
            <person name="Daum C."/>
            <person name="Hundley H."/>
            <person name="Pangilinan J."/>
            <person name="Johnson J."/>
            <person name="Barry K."/>
            <person name="LaButti K."/>
            <person name="Ng V."/>
            <person name="Ahrendt S."/>
            <person name="Min B."/>
            <person name="Choi I.G."/>
            <person name="Park H."/>
            <person name="Plett J.M."/>
            <person name="Magnuson J."/>
            <person name="Spatafora J.W."/>
            <person name="Nagy L.G."/>
            <person name="Henrissat B."/>
            <person name="Grigoriev I.V."/>
            <person name="Yang Z.L."/>
            <person name="Xu J."/>
            <person name="Martin F.M."/>
        </authorList>
    </citation>
    <scope>NUCLEOTIDE SEQUENCE</scope>
    <source>
        <strain evidence="5">KKN 215</strain>
    </source>
</reference>
<comment type="caution">
    <text evidence="5">The sequence shown here is derived from an EMBL/GenBank/DDBJ whole genome shotgun (WGS) entry which is preliminary data.</text>
</comment>
<keyword evidence="6" id="KW-1185">Reference proteome</keyword>
<feature type="signal peptide" evidence="3">
    <location>
        <begin position="1"/>
        <end position="18"/>
    </location>
</feature>
<proteinExistence type="predicted"/>
<dbReference type="InterPro" id="IPR052479">
    <property type="entry name" value="GPI-anchor_Adhesion_Reg"/>
</dbReference>
<organism evidence="5 6">
    <name type="scientific">Cristinia sonorae</name>
    <dbReference type="NCBI Taxonomy" id="1940300"/>
    <lineage>
        <taxon>Eukaryota</taxon>
        <taxon>Fungi</taxon>
        <taxon>Dikarya</taxon>
        <taxon>Basidiomycota</taxon>
        <taxon>Agaricomycotina</taxon>
        <taxon>Agaricomycetes</taxon>
        <taxon>Agaricomycetidae</taxon>
        <taxon>Agaricales</taxon>
        <taxon>Pleurotineae</taxon>
        <taxon>Stephanosporaceae</taxon>
        <taxon>Cristinia</taxon>
    </lineage>
</organism>
<evidence type="ECO:0000259" key="4">
    <source>
        <dbReference type="Pfam" id="PF10342"/>
    </source>
</evidence>
<evidence type="ECO:0000256" key="2">
    <source>
        <dbReference type="SAM" id="MobiDB-lite"/>
    </source>
</evidence>
<keyword evidence="1 3" id="KW-0732">Signal</keyword>
<evidence type="ECO:0000256" key="3">
    <source>
        <dbReference type="SAM" id="SignalP"/>
    </source>
</evidence>
<feature type="region of interest" description="Disordered" evidence="2">
    <location>
        <begin position="116"/>
        <end position="161"/>
    </location>
</feature>
<feature type="chain" id="PRO_5035460542" description="Yeast cell wall synthesis Kre9/Knh1-like N-terminal domain-containing protein" evidence="3">
    <location>
        <begin position="19"/>
        <end position="187"/>
    </location>
</feature>
<dbReference type="OrthoDB" id="5420143at2759"/>
<dbReference type="PANTHER" id="PTHR35185">
    <property type="entry name" value="SERINE/THREONINE-RICH PROTEIN ADG2-RELATED"/>
    <property type="match status" value="1"/>
</dbReference>
<gene>
    <name evidence="5" type="ORF">BXZ70DRAFT_909565</name>
</gene>
<feature type="compositionally biased region" description="Low complexity" evidence="2">
    <location>
        <begin position="132"/>
        <end position="161"/>
    </location>
</feature>
<dbReference type="AlphaFoldDB" id="A0A8K0UJL3"/>
<evidence type="ECO:0000313" key="6">
    <source>
        <dbReference type="Proteomes" id="UP000813824"/>
    </source>
</evidence>
<dbReference type="Proteomes" id="UP000813824">
    <property type="component" value="Unassembled WGS sequence"/>
</dbReference>
<accession>A0A8K0UJL3</accession>
<evidence type="ECO:0000313" key="5">
    <source>
        <dbReference type="EMBL" id="KAH8092181.1"/>
    </source>
</evidence>
<dbReference type="PANTHER" id="PTHR35185:SF1">
    <property type="entry name" value="UPF0619 GPI-ANCHORED MEMBRANE PROTEIN C1322.10"/>
    <property type="match status" value="1"/>
</dbReference>
<feature type="domain" description="Yeast cell wall synthesis Kre9/Knh1-like N-terminal" evidence="4">
    <location>
        <begin position="24"/>
        <end position="115"/>
    </location>
</feature>
<evidence type="ECO:0000256" key="1">
    <source>
        <dbReference type="ARBA" id="ARBA00022729"/>
    </source>
</evidence>
<dbReference type="InterPro" id="IPR018466">
    <property type="entry name" value="Kre9/Knh1-like_N"/>
</dbReference>
<sequence>MRFATLAAAALFPAAALAAISITNPTSDAYWVQFTSNNIGWNYEEGDPNPITIVVSNTNDTFLNGEFSIHEFVDLALQTFTVTNVTLKVADDYQVVFVNPKNHTEVYAMSENFSVKETGTEPAEQPEPPTPSSTSVSSTKSRTASRTPTSTSTIPPNGTLSAATTSSASIVGVIAAAGIATLSALLL</sequence>
<dbReference type="EMBL" id="JAEVFJ010000033">
    <property type="protein sequence ID" value="KAH8092181.1"/>
    <property type="molecule type" value="Genomic_DNA"/>
</dbReference>
<name>A0A8K0UJL3_9AGAR</name>
<protein>
    <recommendedName>
        <fullName evidence="4">Yeast cell wall synthesis Kre9/Knh1-like N-terminal domain-containing protein</fullName>
    </recommendedName>
</protein>